<evidence type="ECO:0000313" key="2">
    <source>
        <dbReference type="Proteomes" id="UP000185221"/>
    </source>
</evidence>
<accession>A0A1N6DFE7</accession>
<gene>
    <name evidence="1" type="ORF">SAMN05444394_0829</name>
</gene>
<sequence>MGFKSKIMEFLFLIMLGTVSSIFAQEKGIHTQVVRLNDGRAIIDKAWFERQGIAGSDAKNINGASLIRIPDWLTKNERADPSAQYYLYFSHHQGNYIRMAWSSSILGPYTLFNAGNQEDPSFPGKGVLDLGPEDKMEWVNGAKMQGHVASPHVLLDSINQQFILFIHAPSNGKGSSNFSTESQKTFIGVSHDGLNFNGSISEEEMIGGIGAGQSGFGMVNQILANAYLKTFEYQGELYGFTNHGVIWKSPSKDKPWITANSPIQDAWEEGKTSENPVFLNLKVIKTVDSTRKEVSTPRHFTTRMRKDGHTLEVWYTSRGDAPERIFRTTMDLRGNWMDWKTTLPHEEMLRPELEWEGVNLPVQASKNGAENHVNQLRDPELFQDVDGKWYLLYSGGGEDAIGIAAVIDN</sequence>
<organism evidence="1 2">
    <name type="scientific">Algoriphagus halophilus</name>
    <dbReference type="NCBI Taxonomy" id="226505"/>
    <lineage>
        <taxon>Bacteria</taxon>
        <taxon>Pseudomonadati</taxon>
        <taxon>Bacteroidota</taxon>
        <taxon>Cytophagia</taxon>
        <taxon>Cytophagales</taxon>
        <taxon>Cyclobacteriaceae</taxon>
        <taxon>Algoriphagus</taxon>
    </lineage>
</organism>
<dbReference type="InterPro" id="IPR023296">
    <property type="entry name" value="Glyco_hydro_beta-prop_sf"/>
</dbReference>
<dbReference type="STRING" id="226505.SAMN05444394_0829"/>
<dbReference type="Gene3D" id="2.115.10.20">
    <property type="entry name" value="Glycosyl hydrolase domain, family 43"/>
    <property type="match status" value="2"/>
</dbReference>
<dbReference type="AlphaFoldDB" id="A0A1N6DFE7"/>
<proteinExistence type="predicted"/>
<dbReference type="EMBL" id="FSRC01000001">
    <property type="protein sequence ID" value="SIN69518.1"/>
    <property type="molecule type" value="Genomic_DNA"/>
</dbReference>
<evidence type="ECO:0000313" key="1">
    <source>
        <dbReference type="EMBL" id="SIN69518.1"/>
    </source>
</evidence>
<evidence type="ECO:0008006" key="3">
    <source>
        <dbReference type="Google" id="ProtNLM"/>
    </source>
</evidence>
<keyword evidence="2" id="KW-1185">Reference proteome</keyword>
<protein>
    <recommendedName>
        <fullName evidence="3">Glycosyl hydrolases family 43</fullName>
    </recommendedName>
</protein>
<reference evidence="2" key="1">
    <citation type="submission" date="2016-11" db="EMBL/GenBank/DDBJ databases">
        <authorList>
            <person name="Varghese N."/>
            <person name="Submissions S."/>
        </authorList>
    </citation>
    <scope>NUCLEOTIDE SEQUENCE [LARGE SCALE GENOMIC DNA]</scope>
    <source>
        <strain evidence="2">DSM 15292</strain>
    </source>
</reference>
<dbReference type="SUPFAM" id="SSF75005">
    <property type="entry name" value="Arabinanase/levansucrase/invertase"/>
    <property type="match status" value="1"/>
</dbReference>
<name>A0A1N6DFE7_9BACT</name>
<dbReference type="Proteomes" id="UP000185221">
    <property type="component" value="Unassembled WGS sequence"/>
</dbReference>